<dbReference type="EMBL" id="LNYA01000007">
    <property type="protein sequence ID" value="KTC99157.1"/>
    <property type="molecule type" value="Genomic_DNA"/>
</dbReference>
<dbReference type="PANTHER" id="PTHR43798">
    <property type="entry name" value="MONOACYLGLYCEROL LIPASE"/>
    <property type="match status" value="1"/>
</dbReference>
<reference evidence="2 3" key="1">
    <citation type="submission" date="2015-11" db="EMBL/GenBank/DDBJ databases">
        <title>Genomic analysis of 38 Legionella species identifies large and diverse effector repertoires.</title>
        <authorList>
            <person name="Burstein D."/>
            <person name="Amaro F."/>
            <person name="Zusman T."/>
            <person name="Lifshitz Z."/>
            <person name="Cohen O."/>
            <person name="Gilbert J.A."/>
            <person name="Pupko T."/>
            <person name="Shuman H.A."/>
            <person name="Segal G."/>
        </authorList>
    </citation>
    <scope>NUCLEOTIDE SEQUENCE [LARGE SCALE GENOMIC DNA]</scope>
    <source>
        <strain evidence="2 3">SE-32A-C8</strain>
    </source>
</reference>
<comment type="caution">
    <text evidence="2">The sequence shown here is derived from an EMBL/GenBank/DDBJ whole genome shotgun (WGS) entry which is preliminary data.</text>
</comment>
<dbReference type="InterPro" id="IPR000639">
    <property type="entry name" value="Epox_hydrolase-like"/>
</dbReference>
<dbReference type="PRINTS" id="PR00412">
    <property type="entry name" value="EPOXHYDRLASE"/>
</dbReference>
<name>A0A0W0TUN1_LEGER</name>
<accession>A0A0W0TUN1</accession>
<dbReference type="Pfam" id="PF00561">
    <property type="entry name" value="Abhydrolase_1"/>
    <property type="match status" value="1"/>
</dbReference>
<keyword evidence="3" id="KW-1185">Reference proteome</keyword>
<dbReference type="InterPro" id="IPR029058">
    <property type="entry name" value="AB_hydrolase_fold"/>
</dbReference>
<gene>
    <name evidence="2" type="primary">mhpC</name>
    <name evidence="2" type="ORF">Lery_0596</name>
</gene>
<evidence type="ECO:0000259" key="1">
    <source>
        <dbReference type="Pfam" id="PF00561"/>
    </source>
</evidence>
<sequence>MERIFRRLTLLILLGGSMAYGAPHIAYTDTGKGQALVLIHAFPTDKSLWVPQQSLASHFRVITLDLWGFGQSQSVSGEAVSMADYADEVALLLRRLRIKKAILAGESMGGYVALAFMKKYPLKTAGLVLSDTQAIADTPPMQEKREQTAQDILQHGSKAFVDGFLPKALSVHASDALRIWLNNLLSAQSPQAMASALRGMAIREESTSLLAETDLPILFITGADDTLISPAQSRAMQAITKTSRLVVIEDAGHLSNLEKPNVWNQAVVDFFMPPASHEGDKR</sequence>
<dbReference type="PRINTS" id="PR00111">
    <property type="entry name" value="ABHYDROLASE"/>
</dbReference>
<dbReference type="STRING" id="448.Lery_0596"/>
<dbReference type="InterPro" id="IPR000073">
    <property type="entry name" value="AB_hydrolase_1"/>
</dbReference>
<protein>
    <submittedName>
        <fullName evidence="2">Lipolytic enzyme</fullName>
    </submittedName>
</protein>
<organism evidence="2 3">
    <name type="scientific">Legionella erythra</name>
    <dbReference type="NCBI Taxonomy" id="448"/>
    <lineage>
        <taxon>Bacteria</taxon>
        <taxon>Pseudomonadati</taxon>
        <taxon>Pseudomonadota</taxon>
        <taxon>Gammaproteobacteria</taxon>
        <taxon>Legionellales</taxon>
        <taxon>Legionellaceae</taxon>
        <taxon>Legionella</taxon>
    </lineage>
</organism>
<dbReference type="AlphaFoldDB" id="A0A0W0TUN1"/>
<dbReference type="InterPro" id="IPR050266">
    <property type="entry name" value="AB_hydrolase_sf"/>
</dbReference>
<dbReference type="RefSeq" id="WP_058525773.1">
    <property type="nucleotide sequence ID" value="NZ_CAAAHY010000066.1"/>
</dbReference>
<dbReference type="PATRIC" id="fig|448.7.peg.622"/>
<evidence type="ECO:0000313" key="3">
    <source>
        <dbReference type="Proteomes" id="UP000054773"/>
    </source>
</evidence>
<dbReference type="Gene3D" id="3.40.50.1820">
    <property type="entry name" value="alpha/beta hydrolase"/>
    <property type="match status" value="1"/>
</dbReference>
<evidence type="ECO:0000313" key="2">
    <source>
        <dbReference type="EMBL" id="KTC99157.1"/>
    </source>
</evidence>
<dbReference type="GO" id="GO:0003824">
    <property type="term" value="F:catalytic activity"/>
    <property type="evidence" value="ECO:0007669"/>
    <property type="project" value="InterPro"/>
</dbReference>
<feature type="domain" description="AB hydrolase-1" evidence="1">
    <location>
        <begin position="35"/>
        <end position="260"/>
    </location>
</feature>
<dbReference type="Proteomes" id="UP000054773">
    <property type="component" value="Unassembled WGS sequence"/>
</dbReference>
<dbReference type="SUPFAM" id="SSF53474">
    <property type="entry name" value="alpha/beta-Hydrolases"/>
    <property type="match status" value="1"/>
</dbReference>
<proteinExistence type="predicted"/>